<dbReference type="AlphaFoldDB" id="A0AAU9J684"/>
<protein>
    <recommendedName>
        <fullName evidence="1">C2 NT-type domain-containing protein</fullName>
    </recommendedName>
</protein>
<dbReference type="InterPro" id="IPR019448">
    <property type="entry name" value="NT-C2"/>
</dbReference>
<name>A0AAU9J684_9CILI</name>
<dbReference type="Proteomes" id="UP001162131">
    <property type="component" value="Unassembled WGS sequence"/>
</dbReference>
<comment type="caution">
    <text evidence="2">The sequence shown here is derived from an EMBL/GenBank/DDBJ whole genome shotgun (WGS) entry which is preliminary data.</text>
</comment>
<evidence type="ECO:0000313" key="3">
    <source>
        <dbReference type="Proteomes" id="UP001162131"/>
    </source>
</evidence>
<gene>
    <name evidence="2" type="ORF">BSTOLATCC_MIC27298</name>
</gene>
<reference evidence="2" key="1">
    <citation type="submission" date="2021-09" db="EMBL/GenBank/DDBJ databases">
        <authorList>
            <consortium name="AG Swart"/>
            <person name="Singh M."/>
            <person name="Singh A."/>
            <person name="Seah K."/>
            <person name="Emmerich C."/>
        </authorList>
    </citation>
    <scope>NUCLEOTIDE SEQUENCE</scope>
    <source>
        <strain evidence="2">ATCC30299</strain>
    </source>
</reference>
<dbReference type="Pfam" id="PF10358">
    <property type="entry name" value="NT-C2"/>
    <property type="match status" value="1"/>
</dbReference>
<proteinExistence type="predicted"/>
<evidence type="ECO:0000313" key="2">
    <source>
        <dbReference type="EMBL" id="CAG9320715.1"/>
    </source>
</evidence>
<keyword evidence="3" id="KW-1185">Reference proteome</keyword>
<feature type="domain" description="C2 NT-type" evidence="1">
    <location>
        <begin position="11"/>
        <end position="148"/>
    </location>
</feature>
<organism evidence="2 3">
    <name type="scientific">Blepharisma stoltei</name>
    <dbReference type="NCBI Taxonomy" id="1481888"/>
    <lineage>
        <taxon>Eukaryota</taxon>
        <taxon>Sar</taxon>
        <taxon>Alveolata</taxon>
        <taxon>Ciliophora</taxon>
        <taxon>Postciliodesmatophora</taxon>
        <taxon>Heterotrichea</taxon>
        <taxon>Heterotrichida</taxon>
        <taxon>Blepharismidae</taxon>
        <taxon>Blepharisma</taxon>
    </lineage>
</organism>
<evidence type="ECO:0000259" key="1">
    <source>
        <dbReference type="PROSITE" id="PS51840"/>
    </source>
</evidence>
<dbReference type="PROSITE" id="PS51840">
    <property type="entry name" value="C2_NT"/>
    <property type="match status" value="1"/>
</dbReference>
<accession>A0AAU9J684</accession>
<sequence length="448" mass="50913">MSFLHKISSIGSKIGADEVKYDLNVTIHHITAKLNTGGIFKVVVKRGADKKEETQPMHYDAAQSKVIFEYPVSFLVTMYRKGNKFGKKDLSFRMVDLSANKKGEKNGKAIIEVQDLAIANSSIIRKEFPLKGCTDKKAVICVSISAAETINDRNQSVYSNEKPGNRYRGRIQTSTRIFNPDSPIRNYNRNATFVANSEYLDQKNRLSSSFAGIERHDEEEIDTEKRTEVNESLFRTNSVNTQESEEIVRNLSDQYYEPEDQRSPQKKFTYKAEPIFDFDEFISSPQAEQPIIPNDSSPAEASANEILNPEELTIKTENEENILLDEKNKPEEELIIEVDEKEEEDKENEAKIEIPIISPRSLIYRNLEILKENIINPKESCIESEASSSEEELIEIDQEELIKAQLPPSRLDQAVANAKSKEKQLSEKEKSNGLVETRRAACAKCTVF</sequence>
<dbReference type="EMBL" id="CAJZBQ010000027">
    <property type="protein sequence ID" value="CAG9320715.1"/>
    <property type="molecule type" value="Genomic_DNA"/>
</dbReference>